<dbReference type="InterPro" id="IPR002850">
    <property type="entry name" value="PIN_toxin-like"/>
</dbReference>
<reference evidence="2 3" key="1">
    <citation type="journal article" date="2016" name="Int. J. Syst. Evol. Microbiol.">
        <title>Lysobacter erysipheiresistens sp. nov., an antagonist of powdery mildew, isolated from tobacco-cultivated soil.</title>
        <authorList>
            <person name="Xie B."/>
            <person name="Li T."/>
            <person name="Lin X."/>
            <person name="Wang C.J."/>
            <person name="Chen Y.J."/>
            <person name="Liu W.J."/>
            <person name="Zhao Z.W."/>
        </authorList>
    </citation>
    <scope>NUCLEOTIDE SEQUENCE [LARGE SCALE GENOMIC DNA]</scope>
    <source>
        <strain evidence="2 3">RS-LYSO-3</strain>
    </source>
</reference>
<dbReference type="RefSeq" id="WP_332613611.1">
    <property type="nucleotide sequence ID" value="NZ_JAXGFP010000001.1"/>
</dbReference>
<proteinExistence type="predicted"/>
<evidence type="ECO:0000259" key="1">
    <source>
        <dbReference type="Pfam" id="PF13470"/>
    </source>
</evidence>
<dbReference type="InterPro" id="IPR029060">
    <property type="entry name" value="PIN-like_dom_sf"/>
</dbReference>
<gene>
    <name evidence="2" type="ORF">SNE34_00105</name>
</gene>
<comment type="caution">
    <text evidence="2">The sequence shown here is derived from an EMBL/GenBank/DDBJ whole genome shotgun (WGS) entry which is preliminary data.</text>
</comment>
<accession>A0ABU7YUR3</accession>
<name>A0ABU7YUR3_9GAMM</name>
<dbReference type="InterPro" id="IPR002716">
    <property type="entry name" value="PIN_dom"/>
</dbReference>
<organism evidence="2 3">
    <name type="scientific">Novilysobacter erysipheiresistens</name>
    <dbReference type="NCBI Taxonomy" id="1749332"/>
    <lineage>
        <taxon>Bacteria</taxon>
        <taxon>Pseudomonadati</taxon>
        <taxon>Pseudomonadota</taxon>
        <taxon>Gammaproteobacteria</taxon>
        <taxon>Lysobacterales</taxon>
        <taxon>Lysobacteraceae</taxon>
        <taxon>Novilysobacter</taxon>
    </lineage>
</organism>
<feature type="domain" description="PIN" evidence="1">
    <location>
        <begin position="9"/>
        <end position="122"/>
    </location>
</feature>
<dbReference type="SUPFAM" id="SSF88723">
    <property type="entry name" value="PIN domain-like"/>
    <property type="match status" value="1"/>
</dbReference>
<dbReference type="Proteomes" id="UP001355056">
    <property type="component" value="Unassembled WGS sequence"/>
</dbReference>
<keyword evidence="3" id="KW-1185">Reference proteome</keyword>
<dbReference type="EMBL" id="JAXGFP010000001">
    <property type="protein sequence ID" value="MEG3182417.1"/>
    <property type="molecule type" value="Genomic_DNA"/>
</dbReference>
<dbReference type="NCBIfam" id="TIGR00305">
    <property type="entry name" value="putative toxin-antitoxin system toxin component, PIN family"/>
    <property type="match status" value="1"/>
</dbReference>
<dbReference type="PANTHER" id="PTHR34610">
    <property type="entry name" value="SSL7007 PROTEIN"/>
    <property type="match status" value="1"/>
</dbReference>
<dbReference type="Pfam" id="PF13470">
    <property type="entry name" value="PIN_3"/>
    <property type="match status" value="1"/>
</dbReference>
<evidence type="ECO:0000313" key="3">
    <source>
        <dbReference type="Proteomes" id="UP001355056"/>
    </source>
</evidence>
<evidence type="ECO:0000313" key="2">
    <source>
        <dbReference type="EMBL" id="MEG3182417.1"/>
    </source>
</evidence>
<sequence length="151" mass="16886">MSGFATAPRIVLDTNVCLDLLRFGDPRTAVLRTALEAGDVIAVTDTECRGEWLRVLTYPLLRLDEASRDAMVAAFDALVRPLPPAMRRTGVTLPRCRDPDDQKFLQLAHASNARWLLSRDRHLLSLAKRCRREGWFEITTPEIWAAQGGSG</sequence>
<dbReference type="PANTHER" id="PTHR34610:SF3">
    <property type="entry name" value="SSL7007 PROTEIN"/>
    <property type="match status" value="1"/>
</dbReference>
<protein>
    <submittedName>
        <fullName evidence="2">Toxin-antitoxin system toxin component, PIN family</fullName>
    </submittedName>
</protein>